<comment type="caution">
    <text evidence="3">The sequence shown here is derived from an EMBL/GenBank/DDBJ whole genome shotgun (WGS) entry which is preliminary data.</text>
</comment>
<feature type="signal peptide" evidence="2">
    <location>
        <begin position="1"/>
        <end position="24"/>
    </location>
</feature>
<evidence type="ECO:0000313" key="4">
    <source>
        <dbReference type="Proteomes" id="UP000275461"/>
    </source>
</evidence>
<dbReference type="Proteomes" id="UP000275461">
    <property type="component" value="Unassembled WGS sequence"/>
</dbReference>
<proteinExistence type="predicted"/>
<feature type="transmembrane region" description="Helical" evidence="1">
    <location>
        <begin position="69"/>
        <end position="88"/>
    </location>
</feature>
<keyword evidence="4" id="KW-1185">Reference proteome</keyword>
<feature type="transmembrane region" description="Helical" evidence="1">
    <location>
        <begin position="180"/>
        <end position="199"/>
    </location>
</feature>
<protein>
    <submittedName>
        <fullName evidence="3">Urease accessory protein</fullName>
    </submittedName>
</protein>
<keyword evidence="1" id="KW-1133">Transmembrane helix</keyword>
<keyword evidence="2" id="KW-0732">Signal</keyword>
<sequence length="200" mass="19827">MNRTLPLAILLGLLALVVAPLALAHPHPHPHVHGGFGHGLLHPLVGLDHLLAMAGFGVWASQQGDARKALLLPAAFLAAMVAGFAIGLASAPSMAVEFGILGSVLLVGGLVAWGGRLPLSAGMGLAAVFALFHGHAHGAEMAAGLSGLSFGAGFLLASAGLLAAGVGLERLARRSVPAMPLARGAGVGIVLAGLVLVALF</sequence>
<dbReference type="AlphaFoldDB" id="A0A498CE28"/>
<name>A0A498CE28_9GAMM</name>
<reference evidence="3 4" key="1">
    <citation type="submission" date="2018-10" db="EMBL/GenBank/DDBJ databases">
        <title>Genomic Encyclopedia of Type Strains, Phase IV (KMG-IV): sequencing the most valuable type-strain genomes for metagenomic binning, comparative biology and taxonomic classification.</title>
        <authorList>
            <person name="Goeker M."/>
        </authorList>
    </citation>
    <scope>NUCLEOTIDE SEQUENCE [LARGE SCALE GENOMIC DNA]</scope>
    <source>
        <strain evidence="3 4">DSM 12769</strain>
    </source>
</reference>
<keyword evidence="1" id="KW-0472">Membrane</keyword>
<gene>
    <name evidence="3" type="ORF">DFR31_1523</name>
</gene>
<feature type="transmembrane region" description="Helical" evidence="1">
    <location>
        <begin position="40"/>
        <end position="60"/>
    </location>
</feature>
<evidence type="ECO:0000256" key="1">
    <source>
        <dbReference type="SAM" id="Phobius"/>
    </source>
</evidence>
<dbReference type="EMBL" id="RCDA01000001">
    <property type="protein sequence ID" value="RLK51580.1"/>
    <property type="molecule type" value="Genomic_DNA"/>
</dbReference>
<dbReference type="PIRSF" id="PIRSF016919">
    <property type="entry name" value="HupE_UreJ"/>
    <property type="match status" value="1"/>
</dbReference>
<accession>A0A498CE28</accession>
<dbReference type="InterPro" id="IPR007038">
    <property type="entry name" value="HupE_UreJ"/>
</dbReference>
<feature type="transmembrane region" description="Helical" evidence="1">
    <location>
        <begin position="119"/>
        <end position="136"/>
    </location>
</feature>
<feature type="chain" id="PRO_5019765190" evidence="2">
    <location>
        <begin position="25"/>
        <end position="200"/>
    </location>
</feature>
<dbReference type="RefSeq" id="WP_121442200.1">
    <property type="nucleotide sequence ID" value="NZ_RCDA01000001.1"/>
</dbReference>
<keyword evidence="1" id="KW-0812">Transmembrane</keyword>
<organism evidence="3 4">
    <name type="scientific">Alkalispirillum mobile</name>
    <dbReference type="NCBI Taxonomy" id="85925"/>
    <lineage>
        <taxon>Bacteria</taxon>
        <taxon>Pseudomonadati</taxon>
        <taxon>Pseudomonadota</taxon>
        <taxon>Gammaproteobacteria</taxon>
        <taxon>Chromatiales</taxon>
        <taxon>Ectothiorhodospiraceae</taxon>
        <taxon>Alkalispirillum</taxon>
    </lineage>
</organism>
<dbReference type="Pfam" id="PF04955">
    <property type="entry name" value="HupE_UreJ"/>
    <property type="match status" value="1"/>
</dbReference>
<feature type="transmembrane region" description="Helical" evidence="1">
    <location>
        <begin position="148"/>
        <end position="168"/>
    </location>
</feature>
<evidence type="ECO:0000256" key="2">
    <source>
        <dbReference type="SAM" id="SignalP"/>
    </source>
</evidence>
<evidence type="ECO:0000313" key="3">
    <source>
        <dbReference type="EMBL" id="RLK51580.1"/>
    </source>
</evidence>